<name>G0UXP3_TRYCI</name>
<dbReference type="AlphaFoldDB" id="G0UXP3"/>
<gene>
    <name evidence="3" type="ORF">TCIL3000_10_9380</name>
</gene>
<keyword evidence="2" id="KW-0732">Signal</keyword>
<feature type="region of interest" description="Disordered" evidence="1">
    <location>
        <begin position="956"/>
        <end position="981"/>
    </location>
</feature>
<organism evidence="3">
    <name type="scientific">Trypanosoma congolense (strain IL3000)</name>
    <dbReference type="NCBI Taxonomy" id="1068625"/>
    <lineage>
        <taxon>Eukaryota</taxon>
        <taxon>Discoba</taxon>
        <taxon>Euglenozoa</taxon>
        <taxon>Kinetoplastea</taxon>
        <taxon>Metakinetoplastina</taxon>
        <taxon>Trypanosomatida</taxon>
        <taxon>Trypanosomatidae</taxon>
        <taxon>Trypanosoma</taxon>
        <taxon>Nannomonas</taxon>
    </lineage>
</organism>
<protein>
    <submittedName>
        <fullName evidence="3">Uncharacterized protein</fullName>
    </submittedName>
</protein>
<sequence length="1030" mass="112810">MVNHYFGCSYATAVLSAFAALFTACHAHENVVIGVIDGTRRITANDMLNGFNKDRNNYFKPCTQYDYYRDNYVLMLDMGSFREFFIPLPGVTVCALLTNAAEVRDYVCTSQDPRDSTWDGHTHAISTPSSTEAPDILIDGPPGVTNRTTSPSLALARGGLNRTDAHCTVRPGERAAGGGPYRVLLIPMGPTMYLAWGVKPTVVVTNAPVVFEVNVLDRHGIPYEGSITFRITTDGSTFTVTSQTGRYMHYADPPRGVAEKYVITVELLKGPQMVNTRTLRTELNVTGALPSDVTPCSNSNILHLVHFGEKGTSIHSVDKVVALEKDWFAPTVVGGEPQVRPVVGAPAFVRISDDHLVQSVWKNVTSDDGVFTAEVPGGSVQFYAVGLFSAVAQRVIIRYGFDTAAAMYISGRLYTPQHVDPPHEATLEVTLSKGYHQVFVKLFSDQSGTKSRREMRTLSRFWLRAIGTAVGYSLSPVPGAGGAAYELSSAAYLPNLLHLGLKHDDYLHGALSEDLIDVHRVVPKPGAKVGLHTWTLLPFPDGKIPVSAEGLRDGEEAAVSYVAFSIHNDQEDPGSICWSFVTEGKTDFYVDGKLSYFRNNGFGRMEENITSSLTPGWHVFILRIAAMAGHSWSLVFRHHPGDCQVRGDSVPNDSLPFHVFPIEGEAPILALMKLVEKETGVGAIPFDSRNQTAAAIFLEDFPMGPCHNPVPLAVESVWVLGRRLQFQWVVKRAFGGDWGDDTFLGAVNQYWAFGLYATTEMEVGVRVNSHVSNALWMGGSLVGFCLSPSTQECVHNVKLGKGWNQFVIKLRMYNSSNILVVPEGVVSLEEAGQRCSGRDNMRLCSPREICPFGVLPTDSLTASKMPYSFAVDGGEDNWMWASKEQESKTLHCRRGRNGDGNGASKRKNTFLTATTTHLACCISTWQSARWLNINSGYLAESRVGYTYAIPQLPTGSLKGDVETPEGDKGPGRDVQNNASTSRIEGREYTGALFLEQSLYAFRKNSPFTSVNERLSTLVNTNLALSVDRTS</sequence>
<feature type="region of interest" description="Disordered" evidence="1">
    <location>
        <begin position="112"/>
        <end position="136"/>
    </location>
</feature>
<dbReference type="EMBL" id="HE575323">
    <property type="protein sequence ID" value="CCC94160.1"/>
    <property type="molecule type" value="Genomic_DNA"/>
</dbReference>
<feature type="chain" id="PRO_5003410199" evidence="2">
    <location>
        <begin position="28"/>
        <end position="1030"/>
    </location>
</feature>
<evidence type="ECO:0000256" key="1">
    <source>
        <dbReference type="SAM" id="MobiDB-lite"/>
    </source>
</evidence>
<evidence type="ECO:0000313" key="3">
    <source>
        <dbReference type="EMBL" id="CCC94160.1"/>
    </source>
</evidence>
<accession>G0UXP3</accession>
<feature type="signal peptide" evidence="2">
    <location>
        <begin position="1"/>
        <end position="27"/>
    </location>
</feature>
<feature type="non-terminal residue" evidence="3">
    <location>
        <position position="1030"/>
    </location>
</feature>
<evidence type="ECO:0000256" key="2">
    <source>
        <dbReference type="SAM" id="SignalP"/>
    </source>
</evidence>
<dbReference type="VEuPathDB" id="TriTrypDB:TcIL3000_10_9380"/>
<reference evidence="3" key="1">
    <citation type="journal article" date="2012" name="Proc. Natl. Acad. Sci. U.S.A.">
        <title>Antigenic diversity is generated by distinct evolutionary mechanisms in African trypanosome species.</title>
        <authorList>
            <person name="Jackson A.P."/>
            <person name="Berry A."/>
            <person name="Aslett M."/>
            <person name="Allison H.C."/>
            <person name="Burton P."/>
            <person name="Vavrova-Anderson J."/>
            <person name="Brown R."/>
            <person name="Browne H."/>
            <person name="Corton N."/>
            <person name="Hauser H."/>
            <person name="Gamble J."/>
            <person name="Gilderthorp R."/>
            <person name="Marcello L."/>
            <person name="McQuillan J."/>
            <person name="Otto T.D."/>
            <person name="Quail M.A."/>
            <person name="Sanders M.J."/>
            <person name="van Tonder A."/>
            <person name="Ginger M.L."/>
            <person name="Field M.C."/>
            <person name="Barry J.D."/>
            <person name="Hertz-Fowler C."/>
            <person name="Berriman M."/>
        </authorList>
    </citation>
    <scope>NUCLEOTIDE SEQUENCE</scope>
    <source>
        <strain evidence="3">IL3000</strain>
    </source>
</reference>
<feature type="compositionally biased region" description="Basic and acidic residues" evidence="1">
    <location>
        <begin position="959"/>
        <end position="971"/>
    </location>
</feature>
<proteinExistence type="predicted"/>
<feature type="compositionally biased region" description="Basic and acidic residues" evidence="1">
    <location>
        <begin position="112"/>
        <end position="122"/>
    </location>
</feature>